<name>A0A2I0VAX6_9ASPA</name>
<feature type="compositionally biased region" description="Polar residues" evidence="1">
    <location>
        <begin position="16"/>
        <end position="26"/>
    </location>
</feature>
<gene>
    <name evidence="2" type="ORF">MA16_Dca024651</name>
</gene>
<protein>
    <submittedName>
        <fullName evidence="2">Uncharacterized protein</fullName>
    </submittedName>
</protein>
<feature type="region of interest" description="Disordered" evidence="1">
    <location>
        <begin position="1"/>
        <end position="31"/>
    </location>
</feature>
<dbReference type="AlphaFoldDB" id="A0A2I0VAX6"/>
<sequence length="224" mass="24603">MFSESHIERRRKGRSELTSRLPSNSGPDADLCLFSASDRRALATPATDPNRQPPAACSGRFQSSAQAPADLLLPPPLCFHRVQPDANEGAQTLLFQSPCHRFDPVESSQKGKCPPYLLAPGEGTPEGKIIQDDMIIIVGVGDELTCSTGTEHEIKQAIIRVLQGCHRVRQNATMEEFKIDNMRKSSNIFTLLHVKERLFYADIGHTLPSRDESGAATSSGTEQY</sequence>
<keyword evidence="3" id="KW-1185">Reference proteome</keyword>
<organism evidence="2 3">
    <name type="scientific">Dendrobium catenatum</name>
    <dbReference type="NCBI Taxonomy" id="906689"/>
    <lineage>
        <taxon>Eukaryota</taxon>
        <taxon>Viridiplantae</taxon>
        <taxon>Streptophyta</taxon>
        <taxon>Embryophyta</taxon>
        <taxon>Tracheophyta</taxon>
        <taxon>Spermatophyta</taxon>
        <taxon>Magnoliopsida</taxon>
        <taxon>Liliopsida</taxon>
        <taxon>Asparagales</taxon>
        <taxon>Orchidaceae</taxon>
        <taxon>Epidendroideae</taxon>
        <taxon>Malaxideae</taxon>
        <taxon>Dendrobiinae</taxon>
        <taxon>Dendrobium</taxon>
    </lineage>
</organism>
<proteinExistence type="predicted"/>
<reference evidence="2 3" key="2">
    <citation type="journal article" date="2017" name="Nature">
        <title>The Apostasia genome and the evolution of orchids.</title>
        <authorList>
            <person name="Zhang G.Q."/>
            <person name="Liu K.W."/>
            <person name="Li Z."/>
            <person name="Lohaus R."/>
            <person name="Hsiao Y.Y."/>
            <person name="Niu S.C."/>
            <person name="Wang J.Y."/>
            <person name="Lin Y.C."/>
            <person name="Xu Q."/>
            <person name="Chen L.J."/>
            <person name="Yoshida K."/>
            <person name="Fujiwara S."/>
            <person name="Wang Z.W."/>
            <person name="Zhang Y.Q."/>
            <person name="Mitsuda N."/>
            <person name="Wang M."/>
            <person name="Liu G.H."/>
            <person name="Pecoraro L."/>
            <person name="Huang H.X."/>
            <person name="Xiao X.J."/>
            <person name="Lin M."/>
            <person name="Wu X.Y."/>
            <person name="Wu W.L."/>
            <person name="Chen Y.Y."/>
            <person name="Chang S.B."/>
            <person name="Sakamoto S."/>
            <person name="Ohme-Takagi M."/>
            <person name="Yagi M."/>
            <person name="Zeng S.J."/>
            <person name="Shen C.Y."/>
            <person name="Yeh C.M."/>
            <person name="Luo Y.B."/>
            <person name="Tsai W.C."/>
            <person name="Van de Peer Y."/>
            <person name="Liu Z.J."/>
        </authorList>
    </citation>
    <scope>NUCLEOTIDE SEQUENCE [LARGE SCALE GENOMIC DNA]</scope>
    <source>
        <tissue evidence="2">The whole plant</tissue>
    </source>
</reference>
<evidence type="ECO:0000313" key="3">
    <source>
        <dbReference type="Proteomes" id="UP000233837"/>
    </source>
</evidence>
<accession>A0A2I0VAX6</accession>
<dbReference type="Proteomes" id="UP000233837">
    <property type="component" value="Unassembled WGS sequence"/>
</dbReference>
<evidence type="ECO:0000313" key="2">
    <source>
        <dbReference type="EMBL" id="PKU60559.1"/>
    </source>
</evidence>
<evidence type="ECO:0000256" key="1">
    <source>
        <dbReference type="SAM" id="MobiDB-lite"/>
    </source>
</evidence>
<dbReference type="EMBL" id="KZ503921">
    <property type="protein sequence ID" value="PKU60559.1"/>
    <property type="molecule type" value="Genomic_DNA"/>
</dbReference>
<reference evidence="2 3" key="1">
    <citation type="journal article" date="2016" name="Sci. Rep.">
        <title>The Dendrobium catenatum Lindl. genome sequence provides insights into polysaccharide synthase, floral development and adaptive evolution.</title>
        <authorList>
            <person name="Zhang G.Q."/>
            <person name="Xu Q."/>
            <person name="Bian C."/>
            <person name="Tsai W.C."/>
            <person name="Yeh C.M."/>
            <person name="Liu K.W."/>
            <person name="Yoshida K."/>
            <person name="Zhang L.S."/>
            <person name="Chang S.B."/>
            <person name="Chen F."/>
            <person name="Shi Y."/>
            <person name="Su Y.Y."/>
            <person name="Zhang Y.Q."/>
            <person name="Chen L.J."/>
            <person name="Yin Y."/>
            <person name="Lin M."/>
            <person name="Huang H."/>
            <person name="Deng H."/>
            <person name="Wang Z.W."/>
            <person name="Zhu S.L."/>
            <person name="Zhao X."/>
            <person name="Deng C."/>
            <person name="Niu S.C."/>
            <person name="Huang J."/>
            <person name="Wang M."/>
            <person name="Liu G.H."/>
            <person name="Yang H.J."/>
            <person name="Xiao X.J."/>
            <person name="Hsiao Y.Y."/>
            <person name="Wu W.L."/>
            <person name="Chen Y.Y."/>
            <person name="Mitsuda N."/>
            <person name="Ohme-Takagi M."/>
            <person name="Luo Y.B."/>
            <person name="Van de Peer Y."/>
            <person name="Liu Z.J."/>
        </authorList>
    </citation>
    <scope>NUCLEOTIDE SEQUENCE [LARGE SCALE GENOMIC DNA]</scope>
    <source>
        <tissue evidence="2">The whole plant</tissue>
    </source>
</reference>